<keyword evidence="2" id="KW-1185">Reference proteome</keyword>
<dbReference type="AlphaFoldDB" id="A0A402A288"/>
<proteinExistence type="predicted"/>
<accession>A0A402A288</accession>
<dbReference type="RefSeq" id="WP_126580803.1">
    <property type="nucleotide sequence ID" value="NZ_BIFR01000001.1"/>
</dbReference>
<gene>
    <name evidence="1" type="ORF">KTT_31190</name>
</gene>
<evidence type="ECO:0000313" key="2">
    <source>
        <dbReference type="Proteomes" id="UP000287352"/>
    </source>
</evidence>
<evidence type="ECO:0008006" key="3">
    <source>
        <dbReference type="Google" id="ProtNLM"/>
    </source>
</evidence>
<dbReference type="OrthoDB" id="150698at2"/>
<organism evidence="1 2">
    <name type="scientific">Tengunoibacter tsumagoiensis</name>
    <dbReference type="NCBI Taxonomy" id="2014871"/>
    <lineage>
        <taxon>Bacteria</taxon>
        <taxon>Bacillati</taxon>
        <taxon>Chloroflexota</taxon>
        <taxon>Ktedonobacteria</taxon>
        <taxon>Ktedonobacterales</taxon>
        <taxon>Dictyobacteraceae</taxon>
        <taxon>Tengunoibacter</taxon>
    </lineage>
</organism>
<dbReference type="EMBL" id="BIFR01000001">
    <property type="protein sequence ID" value="GCE13260.1"/>
    <property type="molecule type" value="Genomic_DNA"/>
</dbReference>
<name>A0A402A288_9CHLR</name>
<dbReference type="Proteomes" id="UP000287352">
    <property type="component" value="Unassembled WGS sequence"/>
</dbReference>
<evidence type="ECO:0000313" key="1">
    <source>
        <dbReference type="EMBL" id="GCE13260.1"/>
    </source>
</evidence>
<protein>
    <recommendedName>
        <fullName evidence="3">Class I SAM-dependent methyltransferase</fullName>
    </recommendedName>
</protein>
<sequence length="309" mass="34716">MRIDTLAANNRQSQGPLRREWFRQHTPQHLKQVNALVSQGLSLRSTGASRSSLILGAGACTEVPLAEITRASEEVVLADLDLLSMNYGREELGASGLKRRVRFVKCDISAGVSSNLERLLKRQDWKLLAQQGATAIFNAAAACLDECLIPDPPEIHTLRKGDFGLVISSLVLSQLFSYPLLDVLDTVKQYAPDLLVEQERHRRYQDAAQDFRIRVINAHLHYMRTLLDIGGVAVLLSDIRAFVFGVYGTDHDAKHRRLLPLVPRSFPELVQNVFTVVEEAHWEWISDLPENDRPGRGYEVAGYILRDGR</sequence>
<comment type="caution">
    <text evidence="1">The sequence shown here is derived from an EMBL/GenBank/DDBJ whole genome shotgun (WGS) entry which is preliminary data.</text>
</comment>
<reference evidence="2" key="1">
    <citation type="submission" date="2018-12" db="EMBL/GenBank/DDBJ databases">
        <title>Tengunoibacter tsumagoiensis gen. nov., sp. nov., Dictyobacter kobayashii sp. nov., D. alpinus sp. nov., and D. joshuensis sp. nov. and description of Dictyobacteraceae fam. nov. within the order Ktedonobacterales isolated from Tengu-no-mugimeshi.</title>
        <authorList>
            <person name="Wang C.M."/>
            <person name="Zheng Y."/>
            <person name="Sakai Y."/>
            <person name="Toyoda A."/>
            <person name="Minakuchi Y."/>
            <person name="Abe K."/>
            <person name="Yokota A."/>
            <person name="Yabe S."/>
        </authorList>
    </citation>
    <scope>NUCLEOTIDE SEQUENCE [LARGE SCALE GENOMIC DNA]</scope>
    <source>
        <strain evidence="2">Uno3</strain>
    </source>
</reference>